<reference evidence="1" key="1">
    <citation type="submission" date="2020-07" db="EMBL/GenBank/DDBJ databases">
        <title>Highly diverse flavobacterial phages as mortality factor during North Sea spring blooms.</title>
        <authorList>
            <person name="Bartlau N."/>
            <person name="Wichels A."/>
            <person name="Krohne G."/>
            <person name="Adriaenssens E.M."/>
            <person name="Heins A."/>
            <person name="Fuchs B.M."/>
            <person name="Amann R."/>
            <person name="Moraru C."/>
        </authorList>
    </citation>
    <scope>NUCLEOTIDE SEQUENCE</scope>
</reference>
<sequence>MRRNRKFKISSEKFRIPEKASSDDDFNPNVQREYVFFDSVTGESKVINHPDNIIFTYDEATGELSVEDPSGTDNERYSLVDDSLYKDFS</sequence>
<keyword evidence="2" id="KW-1185">Reference proteome</keyword>
<gene>
    <name evidence="1" type="ORF">Colly1_56</name>
</gene>
<name>A0A8E4UY26_9CAUD</name>
<accession>A0A8E4UY26</accession>
<protein>
    <submittedName>
        <fullName evidence="1">Uncharacterized protein</fullName>
    </submittedName>
</protein>
<evidence type="ECO:0000313" key="2">
    <source>
        <dbReference type="Proteomes" id="UP000693899"/>
    </source>
</evidence>
<dbReference type="EMBL" id="MT732450">
    <property type="protein sequence ID" value="QQO97340.1"/>
    <property type="molecule type" value="Genomic_DNA"/>
</dbReference>
<dbReference type="Proteomes" id="UP000693899">
    <property type="component" value="Segment"/>
</dbReference>
<evidence type="ECO:0000313" key="1">
    <source>
        <dbReference type="EMBL" id="QQO97340.1"/>
    </source>
</evidence>
<organism evidence="1 2">
    <name type="scientific">Maribacter phage Colly_1</name>
    <dbReference type="NCBI Taxonomy" id="2745691"/>
    <lineage>
        <taxon>Viruses</taxon>
        <taxon>Duplodnaviria</taxon>
        <taxon>Heunggongvirae</taxon>
        <taxon>Uroviricota</taxon>
        <taxon>Caudoviricetes</taxon>
        <taxon>Molycolviridae</taxon>
        <taxon>Mollyvirus</taxon>
        <taxon>Mollyvirus colly</taxon>
    </lineage>
</organism>
<proteinExistence type="predicted"/>